<sequence>MRGGWYFLLVMVSCGPGIPSTSTDTDAASTTASGTSSDAGTTTVDPTTTVGSTTTDAAPATASTGVEPVTTSSTGDGTTLESTTTTSSTDTTGGALPSCCMVPPAANAEVSGETPLGAIALTWAWFAVHGGECGGSEVLVYEDPSQIDSHFGPQLQIWPEGSTPGKQPAVFYAIDAQGILAEVEGEVEIVAIDEAHRPSWCTPGDPVVETDARAELSFTLVAEGWDVAGTVDAVYCPQLNQICP</sequence>
<evidence type="ECO:0000256" key="1">
    <source>
        <dbReference type="SAM" id="MobiDB-lite"/>
    </source>
</evidence>
<protein>
    <submittedName>
        <fullName evidence="2">Uncharacterized protein</fullName>
    </submittedName>
</protein>
<name>A0ABS7TVD1_9BACT</name>
<evidence type="ECO:0000313" key="2">
    <source>
        <dbReference type="EMBL" id="MBZ5712097.1"/>
    </source>
</evidence>
<comment type="caution">
    <text evidence="2">The sequence shown here is derived from an EMBL/GenBank/DDBJ whole genome shotgun (WGS) entry which is preliminary data.</text>
</comment>
<dbReference type="Proteomes" id="UP001139031">
    <property type="component" value="Unassembled WGS sequence"/>
</dbReference>
<feature type="region of interest" description="Disordered" evidence="1">
    <location>
        <begin position="21"/>
        <end position="95"/>
    </location>
</feature>
<keyword evidence="3" id="KW-1185">Reference proteome</keyword>
<organism evidence="2 3">
    <name type="scientific">Nannocystis pusilla</name>
    <dbReference type="NCBI Taxonomy" id="889268"/>
    <lineage>
        <taxon>Bacteria</taxon>
        <taxon>Pseudomonadati</taxon>
        <taxon>Myxococcota</taxon>
        <taxon>Polyangia</taxon>
        <taxon>Nannocystales</taxon>
        <taxon>Nannocystaceae</taxon>
        <taxon>Nannocystis</taxon>
    </lineage>
</organism>
<evidence type="ECO:0000313" key="3">
    <source>
        <dbReference type="Proteomes" id="UP001139031"/>
    </source>
</evidence>
<feature type="compositionally biased region" description="Low complexity" evidence="1">
    <location>
        <begin position="21"/>
        <end position="94"/>
    </location>
</feature>
<accession>A0ABS7TVD1</accession>
<dbReference type="EMBL" id="JAIRAU010000028">
    <property type="protein sequence ID" value="MBZ5712097.1"/>
    <property type="molecule type" value="Genomic_DNA"/>
</dbReference>
<proteinExistence type="predicted"/>
<gene>
    <name evidence="2" type="ORF">K7C98_22870</name>
</gene>
<dbReference type="RefSeq" id="WP_224193858.1">
    <property type="nucleotide sequence ID" value="NZ_JAIRAU010000028.1"/>
</dbReference>
<reference evidence="2" key="1">
    <citation type="submission" date="2021-08" db="EMBL/GenBank/DDBJ databases">
        <authorList>
            <person name="Stevens D.C."/>
        </authorList>
    </citation>
    <scope>NUCLEOTIDE SEQUENCE</scope>
    <source>
        <strain evidence="2">DSM 53165</strain>
    </source>
</reference>